<name>A0ABU9BXT7_9BURK</name>
<evidence type="ECO:0000313" key="3">
    <source>
        <dbReference type="Proteomes" id="UP001371218"/>
    </source>
</evidence>
<evidence type="ECO:0008006" key="4">
    <source>
        <dbReference type="Google" id="ProtNLM"/>
    </source>
</evidence>
<keyword evidence="1" id="KW-0472">Membrane</keyword>
<keyword evidence="1" id="KW-1133">Transmembrane helix</keyword>
<organism evidence="2 3">
    <name type="scientific">Ideonella lacteola</name>
    <dbReference type="NCBI Taxonomy" id="2984193"/>
    <lineage>
        <taxon>Bacteria</taxon>
        <taxon>Pseudomonadati</taxon>
        <taxon>Pseudomonadota</taxon>
        <taxon>Betaproteobacteria</taxon>
        <taxon>Burkholderiales</taxon>
        <taxon>Sphaerotilaceae</taxon>
        <taxon>Ideonella</taxon>
    </lineage>
</organism>
<comment type="caution">
    <text evidence="2">The sequence shown here is derived from an EMBL/GenBank/DDBJ whole genome shotgun (WGS) entry which is preliminary data.</text>
</comment>
<proteinExistence type="predicted"/>
<dbReference type="Proteomes" id="UP001371218">
    <property type="component" value="Unassembled WGS sequence"/>
</dbReference>
<evidence type="ECO:0000313" key="2">
    <source>
        <dbReference type="EMBL" id="MEK8033675.1"/>
    </source>
</evidence>
<reference evidence="2 3" key="1">
    <citation type="submission" date="2024-04" db="EMBL/GenBank/DDBJ databases">
        <title>Novel species of the genus Ideonella isolated from streams.</title>
        <authorList>
            <person name="Lu H."/>
        </authorList>
    </citation>
    <scope>NUCLEOTIDE SEQUENCE [LARGE SCALE GENOMIC DNA]</scope>
    <source>
        <strain evidence="2 3">DXS29W</strain>
    </source>
</reference>
<protein>
    <recommendedName>
        <fullName evidence="4">Transmembrane protein</fullName>
    </recommendedName>
</protein>
<accession>A0ABU9BXT7</accession>
<evidence type="ECO:0000256" key="1">
    <source>
        <dbReference type="SAM" id="Phobius"/>
    </source>
</evidence>
<keyword evidence="3" id="KW-1185">Reference proteome</keyword>
<feature type="transmembrane region" description="Helical" evidence="1">
    <location>
        <begin position="7"/>
        <end position="34"/>
    </location>
</feature>
<dbReference type="EMBL" id="JBBUTG010000019">
    <property type="protein sequence ID" value="MEK8033675.1"/>
    <property type="molecule type" value="Genomic_DNA"/>
</dbReference>
<sequence length="67" mass="7492">MNALILFVGWCILFVLAWPLALLALLLFPLVWLISLPFRLLGIALEGVFALIRALIFLPARVLGYRG</sequence>
<feature type="transmembrane region" description="Helical" evidence="1">
    <location>
        <begin position="40"/>
        <end position="60"/>
    </location>
</feature>
<dbReference type="RefSeq" id="WP_341428099.1">
    <property type="nucleotide sequence ID" value="NZ_JBBUTG010000019.1"/>
</dbReference>
<gene>
    <name evidence="2" type="ORF">AACH06_22865</name>
</gene>
<keyword evidence="1" id="KW-0812">Transmembrane</keyword>